<dbReference type="Proteomes" id="UP001161257">
    <property type="component" value="Unassembled WGS sequence"/>
</dbReference>
<evidence type="ECO:0000313" key="3">
    <source>
        <dbReference type="Proteomes" id="UP001161257"/>
    </source>
</evidence>
<dbReference type="EMBL" id="BSKJ01000005">
    <property type="protein sequence ID" value="GLO35868.1"/>
    <property type="molecule type" value="Genomic_DNA"/>
</dbReference>
<reference evidence="2" key="1">
    <citation type="submission" date="2023-01" db="EMBL/GenBank/DDBJ databases">
        <title>Whole-genome sequence of Pseudomonas putida NBRC 14671.</title>
        <authorList>
            <person name="Morohoshi T."/>
            <person name="Someya N."/>
        </authorList>
    </citation>
    <scope>NUCLEOTIDE SEQUENCE</scope>
    <source>
        <strain evidence="2">NBRC 14671</strain>
    </source>
</reference>
<accession>A0AA37VNJ0</accession>
<dbReference type="InterPro" id="IPR037401">
    <property type="entry name" value="SnoaL-like"/>
</dbReference>
<protein>
    <recommendedName>
        <fullName evidence="1">SnoaL-like domain-containing protein</fullName>
    </recommendedName>
</protein>
<name>A0AA37VNJ0_PSEPU</name>
<evidence type="ECO:0000313" key="2">
    <source>
        <dbReference type="EMBL" id="GLO35868.1"/>
    </source>
</evidence>
<gene>
    <name evidence="2" type="ORF">PPUN14671_27020</name>
</gene>
<evidence type="ECO:0000259" key="1">
    <source>
        <dbReference type="Pfam" id="PF13474"/>
    </source>
</evidence>
<proteinExistence type="predicted"/>
<dbReference type="Gene3D" id="3.10.450.50">
    <property type="match status" value="1"/>
</dbReference>
<dbReference type="InterPro" id="IPR032710">
    <property type="entry name" value="NTF2-like_dom_sf"/>
</dbReference>
<feature type="domain" description="SnoaL-like" evidence="1">
    <location>
        <begin position="21"/>
        <end position="140"/>
    </location>
</feature>
<dbReference type="SUPFAM" id="SSF54427">
    <property type="entry name" value="NTF2-like"/>
    <property type="match status" value="1"/>
</dbReference>
<dbReference type="AlphaFoldDB" id="A0AA37VNJ0"/>
<comment type="caution">
    <text evidence="2">The sequence shown here is derived from an EMBL/GenBank/DDBJ whole genome shotgun (WGS) entry which is preliminary data.</text>
</comment>
<sequence length="153" mass="17290">MPKPYDLSEEPPMSTAAETEIRQLIERWMQAVRDRDIPNITAPYADDIVAFDAIQALQFKGKAAYTAHWEMCMGMCTGPMVFELAELTVHAAGDLALAHWLNRCGPGDDESQCGFMRATVGYRRQGGQWQVIHEHWSAPFDMETQKALFDLKP</sequence>
<dbReference type="Pfam" id="PF13474">
    <property type="entry name" value="SnoaL_3"/>
    <property type="match status" value="1"/>
</dbReference>
<organism evidence="2 3">
    <name type="scientific">Pseudomonas putida</name>
    <name type="common">Arthrobacter siderocapsulatus</name>
    <dbReference type="NCBI Taxonomy" id="303"/>
    <lineage>
        <taxon>Bacteria</taxon>
        <taxon>Pseudomonadati</taxon>
        <taxon>Pseudomonadota</taxon>
        <taxon>Gammaproteobacteria</taxon>
        <taxon>Pseudomonadales</taxon>
        <taxon>Pseudomonadaceae</taxon>
        <taxon>Pseudomonas</taxon>
    </lineage>
</organism>